<sequence>SPLARFPGVTSQGPAKHVYRVLQCQEEALRRMVSTMSDGWKFQQLISIEVPLPYGNEDQAEFLCVVSRELNNSTNGTVIQPREKAKFVFRGQRM</sequence>
<keyword evidence="2" id="KW-1185">Reference proteome</keyword>
<dbReference type="STRING" id="9925.ENSCHIP00000003970"/>
<dbReference type="Gene3D" id="3.30.70.2000">
    <property type="match status" value="1"/>
</dbReference>
<dbReference type="GO" id="GO:0043161">
    <property type="term" value="P:proteasome-mediated ubiquitin-dependent protein catabolic process"/>
    <property type="evidence" value="ECO:0007669"/>
    <property type="project" value="TreeGrafter"/>
</dbReference>
<dbReference type="GO" id="GO:0005737">
    <property type="term" value="C:cytoplasm"/>
    <property type="evidence" value="ECO:0007669"/>
    <property type="project" value="TreeGrafter"/>
</dbReference>
<dbReference type="AlphaFoldDB" id="A0A452DWA9"/>
<dbReference type="FunFam" id="3.30.70.2000:FF:000001">
    <property type="entry name" value="Potassium channel tetramerization domain-containing 17"/>
    <property type="match status" value="1"/>
</dbReference>
<reference evidence="1" key="2">
    <citation type="submission" date="2025-08" db="UniProtKB">
        <authorList>
            <consortium name="Ensembl"/>
        </authorList>
    </citation>
    <scope>IDENTIFICATION</scope>
</reference>
<evidence type="ECO:0000313" key="2">
    <source>
        <dbReference type="Proteomes" id="UP000291000"/>
    </source>
</evidence>
<name>A0A452DWA9_CAPHI</name>
<organism evidence="1 2">
    <name type="scientific">Capra hircus</name>
    <name type="common">Goat</name>
    <dbReference type="NCBI Taxonomy" id="9925"/>
    <lineage>
        <taxon>Eukaryota</taxon>
        <taxon>Metazoa</taxon>
        <taxon>Chordata</taxon>
        <taxon>Craniata</taxon>
        <taxon>Vertebrata</taxon>
        <taxon>Euteleostomi</taxon>
        <taxon>Mammalia</taxon>
        <taxon>Eutheria</taxon>
        <taxon>Laurasiatheria</taxon>
        <taxon>Artiodactyla</taxon>
        <taxon>Ruminantia</taxon>
        <taxon>Pecora</taxon>
        <taxon>Bovidae</taxon>
        <taxon>Caprinae</taxon>
        <taxon>Capra</taxon>
    </lineage>
</organism>
<dbReference type="Proteomes" id="UP000291000">
    <property type="component" value="Chromosome 21"/>
</dbReference>
<dbReference type="EMBL" id="LWLT01000019">
    <property type="status" value="NOT_ANNOTATED_CDS"/>
    <property type="molecule type" value="Genomic_DNA"/>
</dbReference>
<reference evidence="1" key="3">
    <citation type="submission" date="2025-09" db="UniProtKB">
        <authorList>
            <consortium name="Ensembl"/>
        </authorList>
    </citation>
    <scope>IDENTIFICATION</scope>
</reference>
<dbReference type="Ensembl" id="ENSCHIT00000011278.1">
    <property type="protein sequence ID" value="ENSCHIP00000003970.1"/>
    <property type="gene ID" value="ENSCHIG00000008176.1"/>
</dbReference>
<proteinExistence type="predicted"/>
<accession>A0A452DWA9</accession>
<dbReference type="GO" id="GO:0097602">
    <property type="term" value="F:cullin family protein binding"/>
    <property type="evidence" value="ECO:0007669"/>
    <property type="project" value="TreeGrafter"/>
</dbReference>
<dbReference type="PANTHER" id="PTHR14958">
    <property type="entry name" value="POTASSIUM CHANNEL TETRAMERISATION DOMAIN CONTAINING PROTEIN"/>
    <property type="match status" value="1"/>
</dbReference>
<protein>
    <submittedName>
        <fullName evidence="1">Uncharacterized protein</fullName>
    </submittedName>
</protein>
<evidence type="ECO:0000313" key="1">
    <source>
        <dbReference type="Ensembl" id="ENSCHIP00000003970.1"/>
    </source>
</evidence>
<reference evidence="1 2" key="1">
    <citation type="submission" date="2016-04" db="EMBL/GenBank/DDBJ databases">
        <title>Polished mammalian reference genomes with single-molecule sequencing and chromosome conformation capture applied to the Capra hircus genome.</title>
        <authorList>
            <person name="Bickhart D.M."/>
            <person name="Koren S."/>
            <person name="Rosen B."/>
            <person name="Hastie A."/>
            <person name="Liachko I."/>
            <person name="Sullivan S.T."/>
            <person name="Burton J."/>
            <person name="Sayre B.L."/>
            <person name="Huson H.J."/>
            <person name="Lee J."/>
            <person name="Lam E."/>
            <person name="Kelley C.M."/>
            <person name="Hutchison J.L."/>
            <person name="Zhou Y."/>
            <person name="Sun J."/>
            <person name="Crisa A."/>
            <person name="Schwartz J.C."/>
            <person name="Hammond J.A."/>
            <person name="Schroeder S.G."/>
            <person name="Liu G.E."/>
            <person name="Dunham M."/>
            <person name="Shendure J."/>
            <person name="Sonstegard T.S."/>
            <person name="Phillippy A.M."/>
            <person name="Van Tassell C.P."/>
            <person name="Smith T.P."/>
        </authorList>
    </citation>
    <scope>NUCLEOTIDE SEQUENCE [LARGE SCALE GENOMIC DNA]</scope>
</reference>
<dbReference type="PANTHER" id="PTHR14958:SF22">
    <property type="entry name" value="BTB_POZ DOMAIN-CONTAINING PROTEIN KCTD2"/>
    <property type="match status" value="1"/>
</dbReference>
<dbReference type="GeneTree" id="ENSGT00940000158336"/>
<dbReference type="OMA" id="ISMEMKI"/>
<dbReference type="Bgee" id="ENSCHIG00000008176">
    <property type="expression patterns" value="Expressed in spleen"/>
</dbReference>
<dbReference type="GO" id="GO:0031463">
    <property type="term" value="C:Cul3-RING ubiquitin ligase complex"/>
    <property type="evidence" value="ECO:0007669"/>
    <property type="project" value="TreeGrafter"/>
</dbReference>